<gene>
    <name evidence="2" type="ORF">H4W80_002522</name>
</gene>
<comment type="caution">
    <text evidence="2">The sequence shown here is derived from an EMBL/GenBank/DDBJ whole genome shotgun (WGS) entry which is preliminary data.</text>
</comment>
<dbReference type="Gene3D" id="2.50.20.20">
    <property type="match status" value="1"/>
</dbReference>
<dbReference type="Proteomes" id="UP000633509">
    <property type="component" value="Unassembled WGS sequence"/>
</dbReference>
<evidence type="ECO:0000256" key="1">
    <source>
        <dbReference type="SAM" id="SignalP"/>
    </source>
</evidence>
<accession>A0ABR9LUD3</accession>
<reference evidence="2 3" key="1">
    <citation type="submission" date="2020-10" db="EMBL/GenBank/DDBJ databases">
        <title>Sequencing the genomes of 1000 actinobacteria strains.</title>
        <authorList>
            <person name="Klenk H.-P."/>
        </authorList>
    </citation>
    <scope>NUCLEOTIDE SEQUENCE [LARGE SCALE GENOMIC DNA]</scope>
    <source>
        <strain evidence="2 3">DSM 43173</strain>
    </source>
</reference>
<evidence type="ECO:0008006" key="4">
    <source>
        <dbReference type="Google" id="ProtNLM"/>
    </source>
</evidence>
<keyword evidence="1" id="KW-0732">Signal</keyword>
<name>A0ABR9LUD3_9ACTN</name>
<protein>
    <recommendedName>
        <fullName evidence="4">Lipoprotein</fullName>
    </recommendedName>
</protein>
<proteinExistence type="predicted"/>
<dbReference type="EMBL" id="JADBEK010000001">
    <property type="protein sequence ID" value="MBE1584264.1"/>
    <property type="molecule type" value="Genomic_DNA"/>
</dbReference>
<feature type="signal peptide" evidence="1">
    <location>
        <begin position="1"/>
        <end position="23"/>
    </location>
</feature>
<evidence type="ECO:0000313" key="2">
    <source>
        <dbReference type="EMBL" id="MBE1584264.1"/>
    </source>
</evidence>
<feature type="chain" id="PRO_5045990555" description="Lipoprotein" evidence="1">
    <location>
        <begin position="24"/>
        <end position="240"/>
    </location>
</feature>
<organism evidence="2 3">
    <name type="scientific">Nonomuraea angiospora</name>
    <dbReference type="NCBI Taxonomy" id="46172"/>
    <lineage>
        <taxon>Bacteria</taxon>
        <taxon>Bacillati</taxon>
        <taxon>Actinomycetota</taxon>
        <taxon>Actinomycetes</taxon>
        <taxon>Streptosporangiales</taxon>
        <taxon>Streptosporangiaceae</taxon>
        <taxon>Nonomuraea</taxon>
    </lineage>
</organism>
<evidence type="ECO:0000313" key="3">
    <source>
        <dbReference type="Proteomes" id="UP000633509"/>
    </source>
</evidence>
<dbReference type="RefSeq" id="WP_192785225.1">
    <property type="nucleotide sequence ID" value="NZ_JADBEK010000001.1"/>
</dbReference>
<sequence length="240" mass="25491">MKKMITLVVACGALMLAAVPAQAAPKDPVSALKAQLVPGHGVRFTDTVTWSDGTDNREARDNKGSFQFGKKGIAAFDITMDYGSDDKERFVSVGKTGYYSGGRLEGLLPEGKTWFKTGGGAIPDSWAQFLNLAEPKTLAALIKNGKSKGNSVTGSITLKELKAVSAWVGGARTGKENDGVKIAYTLTLSSAGLVSRVQTSYTLSRDGELDEVTVDSRYTGWGSKVSIKAPDPDTVTSKFR</sequence>
<keyword evidence="3" id="KW-1185">Reference proteome</keyword>